<dbReference type="InterPro" id="IPR011333">
    <property type="entry name" value="SKP1/BTB/POZ_sf"/>
</dbReference>
<dbReference type="PANTHER" id="PTHR47843">
    <property type="entry name" value="BTB DOMAIN-CONTAINING PROTEIN-RELATED"/>
    <property type="match status" value="1"/>
</dbReference>
<feature type="domain" description="BTB" evidence="2">
    <location>
        <begin position="143"/>
        <end position="216"/>
    </location>
</feature>
<dbReference type="SUPFAM" id="SSF54695">
    <property type="entry name" value="POZ domain"/>
    <property type="match status" value="1"/>
</dbReference>
<organism evidence="3 4">
    <name type="scientific">Sclerotinia trifoliorum</name>
    <dbReference type="NCBI Taxonomy" id="28548"/>
    <lineage>
        <taxon>Eukaryota</taxon>
        <taxon>Fungi</taxon>
        <taxon>Dikarya</taxon>
        <taxon>Ascomycota</taxon>
        <taxon>Pezizomycotina</taxon>
        <taxon>Leotiomycetes</taxon>
        <taxon>Helotiales</taxon>
        <taxon>Sclerotiniaceae</taxon>
        <taxon>Sclerotinia</taxon>
    </lineage>
</organism>
<gene>
    <name evidence="3" type="ORF">SCLTRI_LOCUS4836</name>
</gene>
<feature type="compositionally biased region" description="Low complexity" evidence="1">
    <location>
        <begin position="61"/>
        <end position="71"/>
    </location>
</feature>
<dbReference type="CDD" id="cd18186">
    <property type="entry name" value="BTB_POZ_ZBTB_KLHL-like"/>
    <property type="match status" value="1"/>
</dbReference>
<comment type="caution">
    <text evidence="3">The sequence shown here is derived from an EMBL/GenBank/DDBJ whole genome shotgun (WGS) entry which is preliminary data.</text>
</comment>
<dbReference type="InterPro" id="IPR000210">
    <property type="entry name" value="BTB/POZ_dom"/>
</dbReference>
<protein>
    <submittedName>
        <fullName evidence="3">D3defdce-8458-4646-8248-956475309c17</fullName>
    </submittedName>
</protein>
<name>A0A8H2VVQ1_9HELO</name>
<proteinExistence type="predicted"/>
<evidence type="ECO:0000313" key="3">
    <source>
        <dbReference type="EMBL" id="CAD6445044.1"/>
    </source>
</evidence>
<dbReference type="Gene3D" id="3.30.710.10">
    <property type="entry name" value="Potassium Channel Kv1.1, Chain A"/>
    <property type="match status" value="1"/>
</dbReference>
<dbReference type="EMBL" id="CAJHIA010000013">
    <property type="protein sequence ID" value="CAD6445044.1"/>
    <property type="molecule type" value="Genomic_DNA"/>
</dbReference>
<evidence type="ECO:0000259" key="2">
    <source>
        <dbReference type="PROSITE" id="PS50097"/>
    </source>
</evidence>
<dbReference type="PROSITE" id="PS50097">
    <property type="entry name" value="BTB"/>
    <property type="match status" value="1"/>
</dbReference>
<keyword evidence="4" id="KW-1185">Reference proteome</keyword>
<accession>A0A8H2VVQ1</accession>
<dbReference type="PANTHER" id="PTHR47843:SF5">
    <property type="entry name" value="BTB_POZ DOMAIN PROTEIN"/>
    <property type="match status" value="1"/>
</dbReference>
<feature type="region of interest" description="Disordered" evidence="1">
    <location>
        <begin position="39"/>
        <end position="71"/>
    </location>
</feature>
<dbReference type="OrthoDB" id="6359816at2759"/>
<reference evidence="3" key="1">
    <citation type="submission" date="2020-10" db="EMBL/GenBank/DDBJ databases">
        <authorList>
            <person name="Kusch S."/>
        </authorList>
    </citation>
    <scope>NUCLEOTIDE SEQUENCE</scope>
    <source>
        <strain evidence="3">SwB9</strain>
    </source>
</reference>
<dbReference type="Proteomes" id="UP000624404">
    <property type="component" value="Unassembled WGS sequence"/>
</dbReference>
<dbReference type="AlphaFoldDB" id="A0A8H2VVQ1"/>
<sequence>MDRGMSSLFEGAGVGAGDGVGGLRGAGVDLAGVRAGDLSEEVDGNGNVNADGSMDARRVRGQGQSQSQSLQGDVGVGAGFVGYPENVNRGMGYGFNAGIGVGSGIHSVRPGFREREQELEINEVVLEGPLVSLKESLLTGRFSDLTIFHGVRVWNAHKVVVCSQSEVLESMIDNNGVGNMFGTPSKSSILNLSSFPLDSITALIEYLYTSAYSLPTPADDTTPTSCTYLSGPSYSLPLHEQIFYLAVHLQIPALETLSAASFRHTLNTQISNLDIYFSCIKRIFNKTTDKNPGLRNVLLEAAVRELDGFLGDEGLKDRFWGVMRENREFWEGVLRLLGCLSRKDGVVRDVGVPLEVERVIEKVVQGEGEEQKEWILCADCGPTGEGEEYESEEESLGDGFYKWSGRDDMMGCNE</sequence>
<evidence type="ECO:0000256" key="1">
    <source>
        <dbReference type="SAM" id="MobiDB-lite"/>
    </source>
</evidence>
<evidence type="ECO:0000313" key="4">
    <source>
        <dbReference type="Proteomes" id="UP000624404"/>
    </source>
</evidence>
<dbReference type="Pfam" id="PF00651">
    <property type="entry name" value="BTB"/>
    <property type="match status" value="1"/>
</dbReference>